<reference evidence="14 15" key="1">
    <citation type="submission" date="2019-04" db="EMBL/GenBank/DDBJ databases">
        <title>Cohnella sp. nov. isolated from preserved vegetables.</title>
        <authorList>
            <person name="Lin S.-Y."/>
            <person name="Hung M.-H."/>
            <person name="Young C.-C."/>
        </authorList>
    </citation>
    <scope>NUCLEOTIDE SEQUENCE [LARGE SCALE GENOMIC DNA]</scope>
    <source>
        <strain evidence="14 15">CC-MHH1044</strain>
    </source>
</reference>
<evidence type="ECO:0000256" key="12">
    <source>
        <dbReference type="PIRSR" id="PIRSR610972-3"/>
    </source>
</evidence>
<evidence type="ECO:0000256" key="2">
    <source>
        <dbReference type="ARBA" id="ARBA00022553"/>
    </source>
</evidence>
<feature type="binding site" evidence="12">
    <location>
        <position position="172"/>
    </location>
    <ligand>
        <name>Mg(2+)</name>
        <dbReference type="ChEBI" id="CHEBI:18420"/>
    </ligand>
</feature>
<comment type="similarity">
    <text evidence="1">Belongs to the HAD-like hydrolase superfamily. CbbY/CbbZ/Gph/YieH family.</text>
</comment>
<evidence type="ECO:0000256" key="3">
    <source>
        <dbReference type="ARBA" id="ARBA00022723"/>
    </source>
</evidence>
<keyword evidence="6" id="KW-0119">Carbohydrate metabolism</keyword>
<dbReference type="Pfam" id="PF00702">
    <property type="entry name" value="Hydrolase"/>
    <property type="match status" value="1"/>
</dbReference>
<sequence>MDNVLKAAIFDLDGVLVDTAQYHYLAWRRVAERLDIPFTIEDNERLKGVSRAQSLDYLLLKGNKAMPADKKREWASRKNAWYLEYLSGLNESHLLPGARLYVDSLKKTGVRIGLGTSSRNAGIILERLGIQKWFDAAVDGNMVAHTKPDPEVFLKCAHLLQVQPEFCLVLEDSTAGIQAARNAGMPCIGIGDKQVLQEADLVVSDLQELLSSTAYKEAFP</sequence>
<feature type="binding site" evidence="12">
    <location>
        <position position="11"/>
    </location>
    <ligand>
        <name>Mg(2+)</name>
        <dbReference type="ChEBI" id="CHEBI:18420"/>
    </ligand>
</feature>
<dbReference type="InterPro" id="IPR023214">
    <property type="entry name" value="HAD_sf"/>
</dbReference>
<dbReference type="Gene3D" id="1.10.150.240">
    <property type="entry name" value="Putative phosphatase, domain 2"/>
    <property type="match status" value="1"/>
</dbReference>
<feature type="binding site" evidence="11">
    <location>
        <position position="78"/>
    </location>
    <ligand>
        <name>substrate</name>
    </ligand>
</feature>
<dbReference type="InterPro" id="IPR023198">
    <property type="entry name" value="PGP-like_dom2"/>
</dbReference>
<evidence type="ECO:0000256" key="5">
    <source>
        <dbReference type="ARBA" id="ARBA00023235"/>
    </source>
</evidence>
<dbReference type="PANTHER" id="PTHR46193:SF18">
    <property type="entry name" value="HEXITOL PHOSPHATASE B"/>
    <property type="match status" value="1"/>
</dbReference>
<keyword evidence="15" id="KW-1185">Reference proteome</keyword>
<dbReference type="PRINTS" id="PR00413">
    <property type="entry name" value="HADHALOGNASE"/>
</dbReference>
<dbReference type="SFLD" id="SFLDG01135">
    <property type="entry name" value="C1.5.6:_HAD__Beta-PGM__Phospha"/>
    <property type="match status" value="1"/>
</dbReference>
<feature type="binding site" evidence="11">
    <location>
        <position position="147"/>
    </location>
    <ligand>
        <name>substrate</name>
    </ligand>
</feature>
<evidence type="ECO:0000256" key="4">
    <source>
        <dbReference type="ARBA" id="ARBA00022842"/>
    </source>
</evidence>
<dbReference type="SFLD" id="SFLDS00003">
    <property type="entry name" value="Haloacid_Dehalogenase"/>
    <property type="match status" value="1"/>
</dbReference>
<feature type="binding site" evidence="12">
    <location>
        <position position="171"/>
    </location>
    <ligand>
        <name>Mg(2+)</name>
        <dbReference type="ChEBI" id="CHEBI:18420"/>
    </ligand>
</feature>
<comment type="cofactor">
    <cofactor evidence="12">
        <name>Mg(2+)</name>
        <dbReference type="ChEBI" id="CHEBI:18420"/>
    </cofactor>
    <text evidence="12">Binds 2 magnesium ions per subunit.</text>
</comment>
<dbReference type="Gene3D" id="3.40.50.1000">
    <property type="entry name" value="HAD superfamily/HAD-like"/>
    <property type="match status" value="1"/>
</dbReference>
<protein>
    <recommendedName>
        <fullName evidence="9">Beta-phosphoglucomutase</fullName>
        <ecNumber evidence="8">5.4.2.6</ecNumber>
    </recommendedName>
</protein>
<dbReference type="RefSeq" id="WP_136369004.1">
    <property type="nucleotide sequence ID" value="NZ_SSOB01000006.1"/>
</dbReference>
<keyword evidence="5 14" id="KW-0413">Isomerase</keyword>
<evidence type="ECO:0000256" key="1">
    <source>
        <dbReference type="ARBA" id="ARBA00006171"/>
    </source>
</evidence>
<feature type="binding site" evidence="11">
    <location>
        <position position="54"/>
    </location>
    <ligand>
        <name>substrate</name>
    </ligand>
</feature>
<dbReference type="GO" id="GO:0000287">
    <property type="term" value="F:magnesium ion binding"/>
    <property type="evidence" value="ECO:0007669"/>
    <property type="project" value="InterPro"/>
</dbReference>
<comment type="catalytic activity">
    <reaction evidence="7">
        <text>beta-D-glucose 1-phosphate = beta-D-glucose 6-phosphate</text>
        <dbReference type="Rhea" id="RHEA:20113"/>
        <dbReference type="ChEBI" id="CHEBI:57684"/>
        <dbReference type="ChEBI" id="CHEBI:58247"/>
        <dbReference type="EC" id="5.4.2.6"/>
    </reaction>
</comment>
<dbReference type="SFLD" id="SFLDG01129">
    <property type="entry name" value="C1.5:_HAD__Beta-PGM__Phosphata"/>
    <property type="match status" value="1"/>
</dbReference>
<keyword evidence="2" id="KW-0597">Phosphoprotein</keyword>
<evidence type="ECO:0000256" key="9">
    <source>
        <dbReference type="ARBA" id="ARBA00044991"/>
    </source>
</evidence>
<dbReference type="InterPro" id="IPR006439">
    <property type="entry name" value="HAD-SF_hydro_IA"/>
</dbReference>
<dbReference type="NCBIfam" id="TIGR01509">
    <property type="entry name" value="HAD-SF-IA-v3"/>
    <property type="match status" value="1"/>
</dbReference>
<dbReference type="InterPro" id="IPR010976">
    <property type="entry name" value="B-phosphoglucomutase_hydrolase"/>
</dbReference>
<dbReference type="PANTHER" id="PTHR46193">
    <property type="entry name" value="6-PHOSPHOGLUCONATE PHOSPHATASE"/>
    <property type="match status" value="1"/>
</dbReference>
<proteinExistence type="inferred from homology"/>
<accession>A0A4S4C659</accession>
<evidence type="ECO:0000256" key="6">
    <source>
        <dbReference type="ARBA" id="ARBA00023277"/>
    </source>
</evidence>
<evidence type="ECO:0000313" key="15">
    <source>
        <dbReference type="Proteomes" id="UP000310636"/>
    </source>
</evidence>
<gene>
    <name evidence="14" type="primary">pgmB</name>
    <name evidence="14" type="ORF">E6C55_06695</name>
</gene>
<feature type="binding site" evidence="11">
    <location>
        <begin position="46"/>
        <end position="51"/>
    </location>
    <ligand>
        <name>substrate</name>
    </ligand>
</feature>
<feature type="site" description="Important for catalytic activity and assists the phosphoryl transfer reaction to Asp8 by balancing charge and orienting the reacting groups" evidence="13">
    <location>
        <position position="147"/>
    </location>
</feature>
<feature type="binding site" evidence="11">
    <location>
        <position position="27"/>
    </location>
    <ligand>
        <name>substrate</name>
    </ligand>
</feature>
<dbReference type="AlphaFoldDB" id="A0A4S4C659"/>
<dbReference type="NCBIfam" id="TIGR02009">
    <property type="entry name" value="PGMB-YQAB-SF"/>
    <property type="match status" value="1"/>
</dbReference>
<dbReference type="Proteomes" id="UP000310636">
    <property type="component" value="Unassembled WGS sequence"/>
</dbReference>
<keyword evidence="3 12" id="KW-0479">Metal-binding</keyword>
<feature type="active site" description="Proton donor/acceptor" evidence="10">
    <location>
        <position position="13"/>
    </location>
</feature>
<feature type="binding site" evidence="11">
    <location>
        <begin position="116"/>
        <end position="120"/>
    </location>
    <ligand>
        <name>substrate</name>
    </ligand>
</feature>
<name>A0A4S4C659_9BACL</name>
<dbReference type="InterPro" id="IPR036412">
    <property type="entry name" value="HAD-like_sf"/>
</dbReference>
<dbReference type="GO" id="GO:0005975">
    <property type="term" value="P:carbohydrate metabolic process"/>
    <property type="evidence" value="ECO:0007669"/>
    <property type="project" value="InterPro"/>
</dbReference>
<dbReference type="GO" id="GO:0008801">
    <property type="term" value="F:beta-phosphoglucomutase activity"/>
    <property type="evidence" value="ECO:0007669"/>
    <property type="project" value="UniProtKB-EC"/>
</dbReference>
<dbReference type="SUPFAM" id="SSF56784">
    <property type="entry name" value="HAD-like"/>
    <property type="match status" value="1"/>
</dbReference>
<evidence type="ECO:0000256" key="11">
    <source>
        <dbReference type="PIRSR" id="PIRSR610972-2"/>
    </source>
</evidence>
<feature type="binding site" evidence="11">
    <location>
        <begin position="11"/>
        <end position="13"/>
    </location>
    <ligand>
        <name>substrate</name>
    </ligand>
</feature>
<dbReference type="InterPro" id="IPR051600">
    <property type="entry name" value="Beta-PGM-like"/>
</dbReference>
<evidence type="ECO:0000256" key="8">
    <source>
        <dbReference type="ARBA" id="ARBA00044968"/>
    </source>
</evidence>
<organism evidence="14 15">
    <name type="scientific">Cohnella fermenti</name>
    <dbReference type="NCBI Taxonomy" id="2565925"/>
    <lineage>
        <taxon>Bacteria</taxon>
        <taxon>Bacillati</taxon>
        <taxon>Bacillota</taxon>
        <taxon>Bacilli</taxon>
        <taxon>Bacillales</taxon>
        <taxon>Paenibacillaceae</taxon>
        <taxon>Cohnella</taxon>
    </lineage>
</organism>
<evidence type="ECO:0000256" key="7">
    <source>
        <dbReference type="ARBA" id="ARBA00044926"/>
    </source>
</evidence>
<keyword evidence="4 12" id="KW-0460">Magnesium</keyword>
<comment type="caution">
    <text evidence="14">The sequence shown here is derived from an EMBL/GenBank/DDBJ whole genome shotgun (WGS) entry which is preliminary data.</text>
</comment>
<dbReference type="OrthoDB" id="9797743at2"/>
<dbReference type="NCBIfam" id="TIGR01990">
    <property type="entry name" value="bPGM"/>
    <property type="match status" value="1"/>
</dbReference>
<dbReference type="EMBL" id="SSOB01000006">
    <property type="protein sequence ID" value="THF82743.1"/>
    <property type="molecule type" value="Genomic_DNA"/>
</dbReference>
<dbReference type="CDD" id="cd02598">
    <property type="entry name" value="HAD_BPGM"/>
    <property type="match status" value="1"/>
</dbReference>
<evidence type="ECO:0000313" key="14">
    <source>
        <dbReference type="EMBL" id="THF82743.1"/>
    </source>
</evidence>
<evidence type="ECO:0000256" key="10">
    <source>
        <dbReference type="PIRSR" id="PIRSR610972-1"/>
    </source>
</evidence>
<dbReference type="EC" id="5.4.2.6" evidence="8"/>
<feature type="active site" description="Nucleophile" evidence="10">
    <location>
        <position position="11"/>
    </location>
</feature>
<evidence type="ECO:0000256" key="13">
    <source>
        <dbReference type="PIRSR" id="PIRSR610972-4"/>
    </source>
</evidence>
<feature type="binding site" evidence="12">
    <location>
        <position position="13"/>
    </location>
    <ligand>
        <name>Mg(2+)</name>
        <dbReference type="ChEBI" id="CHEBI:18420"/>
    </ligand>
</feature>
<dbReference type="InterPro" id="IPR010972">
    <property type="entry name" value="Beta-PGM"/>
</dbReference>